<dbReference type="Proteomes" id="UP001155587">
    <property type="component" value="Unassembled WGS sequence"/>
</dbReference>
<comment type="caution">
    <text evidence="1">The sequence shown here is derived from an EMBL/GenBank/DDBJ whole genome shotgun (WGS) entry which is preliminary data.</text>
</comment>
<reference evidence="1" key="1">
    <citation type="submission" date="2022-02" db="EMBL/GenBank/DDBJ databases">
        <title>Vibrio sp. nov, a new bacterium isolated from seawater.</title>
        <authorList>
            <person name="Yuan Y."/>
        </authorList>
    </citation>
    <scope>NUCLEOTIDE SEQUENCE</scope>
    <source>
        <strain evidence="1">ZSDZ65</strain>
    </source>
</reference>
<name>A0A9X3CTA6_9VIBR</name>
<evidence type="ECO:0000313" key="2">
    <source>
        <dbReference type="Proteomes" id="UP001155587"/>
    </source>
</evidence>
<keyword evidence="2" id="KW-1185">Reference proteome</keyword>
<evidence type="ECO:0000313" key="1">
    <source>
        <dbReference type="EMBL" id="MCW8349090.1"/>
    </source>
</evidence>
<organism evidence="1 2">
    <name type="scientific">Vibrio qingdaonensis</name>
    <dbReference type="NCBI Taxonomy" id="2829491"/>
    <lineage>
        <taxon>Bacteria</taxon>
        <taxon>Pseudomonadati</taxon>
        <taxon>Pseudomonadota</taxon>
        <taxon>Gammaproteobacteria</taxon>
        <taxon>Vibrionales</taxon>
        <taxon>Vibrionaceae</taxon>
        <taxon>Vibrio</taxon>
    </lineage>
</organism>
<proteinExistence type="predicted"/>
<dbReference type="RefSeq" id="WP_265677737.1">
    <property type="nucleotide sequence ID" value="NZ_JAKRRY010000061.1"/>
</dbReference>
<sequence length="127" mass="14842">MSLFLNHSILLDINEIIDSSACVDFGVNSKELVRVMCSSHPNNEVIQKACQTINHRIAEFTPHHQLQIALTYCTDFHTYLDIPDMDEAVQDYEASIREWILSDDVVIEYQLNRQPGVLRRNRRNFRH</sequence>
<accession>A0A9X3CTA6</accession>
<protein>
    <submittedName>
        <fullName evidence="1">Uncharacterized protein</fullName>
    </submittedName>
</protein>
<dbReference type="EMBL" id="JAKRRY010000061">
    <property type="protein sequence ID" value="MCW8349090.1"/>
    <property type="molecule type" value="Genomic_DNA"/>
</dbReference>
<gene>
    <name evidence="1" type="ORF">MD535_24165</name>
</gene>
<dbReference type="AlphaFoldDB" id="A0A9X3CTA6"/>